<keyword evidence="2" id="KW-0663">Pyridoxal phosphate</keyword>
<keyword evidence="7" id="KW-0808">Transferase</keyword>
<gene>
    <name evidence="7" type="ORF">EHT87_16060</name>
</gene>
<name>A0A3P1CLI4_9BACT</name>
<dbReference type="GO" id="GO:0008483">
    <property type="term" value="F:transaminase activity"/>
    <property type="evidence" value="ECO:0007669"/>
    <property type="project" value="UniProtKB-KW"/>
</dbReference>
<dbReference type="GO" id="GO:0003700">
    <property type="term" value="F:DNA-binding transcription factor activity"/>
    <property type="evidence" value="ECO:0007669"/>
    <property type="project" value="InterPro"/>
</dbReference>
<comment type="similarity">
    <text evidence="1">In the C-terminal section; belongs to the class-I pyridoxal-phosphate-dependent aminotransferase family.</text>
</comment>
<keyword evidence="5" id="KW-0804">Transcription</keyword>
<reference evidence="7 8" key="1">
    <citation type="submission" date="2018-11" db="EMBL/GenBank/DDBJ databases">
        <authorList>
            <person name="Zhou Z."/>
            <person name="Wang G."/>
        </authorList>
    </citation>
    <scope>NUCLEOTIDE SEQUENCE [LARGE SCALE GENOMIC DNA]</scope>
    <source>
        <strain evidence="7 8">KCTC42998</strain>
    </source>
</reference>
<sequence length="493" mass="55265">MMPIHVDKSLAVPVYLQIANAIIFQIQRGYIRTGSQLPGSRELAEQLHIQRKTVRAAYDELTAQSWIETQPRKGVFVAANLPEVKPRSIPATQPQSVYPKKTFFDVREDRTPPLRFSTPARTPVRVFNDGFPDTRLAPTELLIREYRRFANFQFTQKFLNYGPAQGSENLRVELARFLSETRSLHGSASNILITKGSQMALYLIAQLLIAPGNTVIVGDPGFFGANDVFEQAGARLECVTVDARGLDLNAVEAVCRRKRVRLLYVVPHHHHPTTVTLSPERRMQLLALSMKYGFAILEDDYDYDFHYASSPVLPLASADHSGNVIYVGSFCKTIAPAIRIGFLVAPENLIEQATRLRRLIDRQGESLLEEAMANLLKNGDITRHLRKSNKIYHERRDVLCQLLRDELADRIHFGVPDGGMSVWATYTGNVTSKAVSERADALGLRVDSGENYFYKKVQSSNIRLGFASMNANELEQAVFLLAKAVKDVRPGAV</sequence>
<organism evidence="7 8">
    <name type="scientific">Larkinella knui</name>
    <dbReference type="NCBI Taxonomy" id="2025310"/>
    <lineage>
        <taxon>Bacteria</taxon>
        <taxon>Pseudomonadati</taxon>
        <taxon>Bacteroidota</taxon>
        <taxon>Cytophagia</taxon>
        <taxon>Cytophagales</taxon>
        <taxon>Spirosomataceae</taxon>
        <taxon>Larkinella</taxon>
    </lineage>
</organism>
<evidence type="ECO:0000256" key="5">
    <source>
        <dbReference type="ARBA" id="ARBA00023163"/>
    </source>
</evidence>
<dbReference type="EMBL" id="RQJP01000003">
    <property type="protein sequence ID" value="RRB13774.1"/>
    <property type="molecule type" value="Genomic_DNA"/>
</dbReference>
<dbReference type="InterPro" id="IPR000524">
    <property type="entry name" value="Tscrpt_reg_HTH_GntR"/>
</dbReference>
<dbReference type="PANTHER" id="PTHR46577:SF2">
    <property type="entry name" value="TRANSCRIPTIONAL REGULATORY PROTEIN"/>
    <property type="match status" value="1"/>
</dbReference>
<dbReference type="InterPro" id="IPR036388">
    <property type="entry name" value="WH-like_DNA-bd_sf"/>
</dbReference>
<dbReference type="Pfam" id="PF00155">
    <property type="entry name" value="Aminotran_1_2"/>
    <property type="match status" value="1"/>
</dbReference>
<comment type="caution">
    <text evidence="7">The sequence shown here is derived from an EMBL/GenBank/DDBJ whole genome shotgun (WGS) entry which is preliminary data.</text>
</comment>
<evidence type="ECO:0000256" key="4">
    <source>
        <dbReference type="ARBA" id="ARBA00023125"/>
    </source>
</evidence>
<dbReference type="PRINTS" id="PR00035">
    <property type="entry name" value="HTHGNTR"/>
</dbReference>
<dbReference type="InterPro" id="IPR015424">
    <property type="entry name" value="PyrdxlP-dep_Trfase"/>
</dbReference>
<dbReference type="Pfam" id="PF00392">
    <property type="entry name" value="GntR"/>
    <property type="match status" value="1"/>
</dbReference>
<dbReference type="Proteomes" id="UP000274271">
    <property type="component" value="Unassembled WGS sequence"/>
</dbReference>
<evidence type="ECO:0000256" key="1">
    <source>
        <dbReference type="ARBA" id="ARBA00005384"/>
    </source>
</evidence>
<evidence type="ECO:0000313" key="8">
    <source>
        <dbReference type="Proteomes" id="UP000274271"/>
    </source>
</evidence>
<dbReference type="InterPro" id="IPR036390">
    <property type="entry name" value="WH_DNA-bd_sf"/>
</dbReference>
<feature type="domain" description="HTH gntR-type" evidence="6">
    <location>
        <begin position="12"/>
        <end position="80"/>
    </location>
</feature>
<dbReference type="SUPFAM" id="SSF46785">
    <property type="entry name" value="Winged helix' DNA-binding domain"/>
    <property type="match status" value="1"/>
</dbReference>
<dbReference type="CDD" id="cd07377">
    <property type="entry name" value="WHTH_GntR"/>
    <property type="match status" value="1"/>
</dbReference>
<keyword evidence="8" id="KW-1185">Reference proteome</keyword>
<dbReference type="GO" id="GO:0030170">
    <property type="term" value="F:pyridoxal phosphate binding"/>
    <property type="evidence" value="ECO:0007669"/>
    <property type="project" value="InterPro"/>
</dbReference>
<dbReference type="RefSeq" id="WP_124907671.1">
    <property type="nucleotide sequence ID" value="NZ_RQJP01000003.1"/>
</dbReference>
<evidence type="ECO:0000259" key="6">
    <source>
        <dbReference type="PROSITE" id="PS50949"/>
    </source>
</evidence>
<dbReference type="AlphaFoldDB" id="A0A3P1CLI4"/>
<dbReference type="Gene3D" id="3.40.640.10">
    <property type="entry name" value="Type I PLP-dependent aspartate aminotransferase-like (Major domain)"/>
    <property type="match status" value="1"/>
</dbReference>
<evidence type="ECO:0000313" key="7">
    <source>
        <dbReference type="EMBL" id="RRB13774.1"/>
    </source>
</evidence>
<keyword evidence="3" id="KW-0805">Transcription regulation</keyword>
<dbReference type="PROSITE" id="PS50949">
    <property type="entry name" value="HTH_GNTR"/>
    <property type="match status" value="1"/>
</dbReference>
<evidence type="ECO:0000256" key="2">
    <source>
        <dbReference type="ARBA" id="ARBA00022898"/>
    </source>
</evidence>
<dbReference type="InterPro" id="IPR015421">
    <property type="entry name" value="PyrdxlP-dep_Trfase_major"/>
</dbReference>
<evidence type="ECO:0000256" key="3">
    <source>
        <dbReference type="ARBA" id="ARBA00023015"/>
    </source>
</evidence>
<protein>
    <submittedName>
        <fullName evidence="7">PLP-dependent aminotransferase family protein</fullName>
    </submittedName>
</protein>
<dbReference type="CDD" id="cd00609">
    <property type="entry name" value="AAT_like"/>
    <property type="match status" value="1"/>
</dbReference>
<dbReference type="SUPFAM" id="SSF53383">
    <property type="entry name" value="PLP-dependent transferases"/>
    <property type="match status" value="1"/>
</dbReference>
<dbReference type="PANTHER" id="PTHR46577">
    <property type="entry name" value="HTH-TYPE TRANSCRIPTIONAL REGULATORY PROTEIN GABR"/>
    <property type="match status" value="1"/>
</dbReference>
<keyword evidence="7" id="KW-0032">Aminotransferase</keyword>
<dbReference type="InterPro" id="IPR004839">
    <property type="entry name" value="Aminotransferase_I/II_large"/>
</dbReference>
<dbReference type="GO" id="GO:0003677">
    <property type="term" value="F:DNA binding"/>
    <property type="evidence" value="ECO:0007669"/>
    <property type="project" value="UniProtKB-KW"/>
</dbReference>
<dbReference type="InterPro" id="IPR051446">
    <property type="entry name" value="HTH_trans_reg/aminotransferase"/>
</dbReference>
<keyword evidence="4" id="KW-0238">DNA-binding</keyword>
<proteinExistence type="inferred from homology"/>
<dbReference type="Gene3D" id="1.10.10.10">
    <property type="entry name" value="Winged helix-like DNA-binding domain superfamily/Winged helix DNA-binding domain"/>
    <property type="match status" value="1"/>
</dbReference>
<dbReference type="SMART" id="SM00345">
    <property type="entry name" value="HTH_GNTR"/>
    <property type="match status" value="1"/>
</dbReference>
<accession>A0A3P1CLI4</accession>
<dbReference type="OrthoDB" id="594134at2"/>